<evidence type="ECO:0000256" key="2">
    <source>
        <dbReference type="SAM" id="MobiDB-lite"/>
    </source>
</evidence>
<feature type="transmembrane region" description="Helical" evidence="3">
    <location>
        <begin position="16"/>
        <end position="40"/>
    </location>
</feature>
<dbReference type="EMBL" id="JAUCMV010000001">
    <property type="protein sequence ID" value="KAK0427568.1"/>
    <property type="molecule type" value="Genomic_DNA"/>
</dbReference>
<dbReference type="PANTHER" id="PTHR45757">
    <property type="entry name" value="PROTEIN CBG23364-RELATED"/>
    <property type="match status" value="1"/>
</dbReference>
<feature type="transmembrane region" description="Helical" evidence="3">
    <location>
        <begin position="552"/>
        <end position="572"/>
    </location>
</feature>
<dbReference type="PANTHER" id="PTHR45757:SF11">
    <property type="entry name" value="MAJOR FACILITATOR SUPERFAMILY (MFS) PROFILE DOMAIN-CONTAINING PROTEIN"/>
    <property type="match status" value="1"/>
</dbReference>
<feature type="transmembrane region" description="Helical" evidence="3">
    <location>
        <begin position="146"/>
        <end position="164"/>
    </location>
</feature>
<gene>
    <name evidence="5" type="ORF">QR680_010300</name>
</gene>
<proteinExistence type="predicted"/>
<feature type="transmembrane region" description="Helical" evidence="3">
    <location>
        <begin position="492"/>
        <end position="512"/>
    </location>
</feature>
<feature type="transmembrane region" description="Helical" evidence="3">
    <location>
        <begin position="465"/>
        <end position="485"/>
    </location>
</feature>
<feature type="transmembrane region" description="Helical" evidence="3">
    <location>
        <begin position="776"/>
        <end position="797"/>
    </location>
</feature>
<dbReference type="GO" id="GO:0016020">
    <property type="term" value="C:membrane"/>
    <property type="evidence" value="ECO:0007669"/>
    <property type="project" value="UniProtKB-SubCell"/>
</dbReference>
<feature type="transmembrane region" description="Helical" evidence="3">
    <location>
        <begin position="684"/>
        <end position="704"/>
    </location>
</feature>
<evidence type="ECO:0000256" key="3">
    <source>
        <dbReference type="SAM" id="Phobius"/>
    </source>
</evidence>
<accession>A0AA39INH0</accession>
<dbReference type="PROSITE" id="PS50850">
    <property type="entry name" value="MFS"/>
    <property type="match status" value="1"/>
</dbReference>
<feature type="transmembrane region" description="Helical" evidence="3">
    <location>
        <begin position="61"/>
        <end position="80"/>
    </location>
</feature>
<evidence type="ECO:0000313" key="5">
    <source>
        <dbReference type="EMBL" id="KAK0427568.1"/>
    </source>
</evidence>
<feature type="transmembrane region" description="Helical" evidence="3">
    <location>
        <begin position="86"/>
        <end position="108"/>
    </location>
</feature>
<evidence type="ECO:0000259" key="4">
    <source>
        <dbReference type="PROSITE" id="PS50850"/>
    </source>
</evidence>
<keyword evidence="3" id="KW-0812">Transmembrane</keyword>
<dbReference type="InterPro" id="IPR020846">
    <property type="entry name" value="MFS_dom"/>
</dbReference>
<feature type="transmembrane region" description="Helical" evidence="3">
    <location>
        <begin position="303"/>
        <end position="324"/>
    </location>
</feature>
<reference evidence="5" key="1">
    <citation type="submission" date="2023-06" db="EMBL/GenBank/DDBJ databases">
        <title>Genomic analysis of the entomopathogenic nematode Steinernema hermaphroditum.</title>
        <authorList>
            <person name="Schwarz E.M."/>
            <person name="Heppert J.K."/>
            <person name="Baniya A."/>
            <person name="Schwartz H.T."/>
            <person name="Tan C.-H."/>
            <person name="Antoshechkin I."/>
            <person name="Sternberg P.W."/>
            <person name="Goodrich-Blair H."/>
            <person name="Dillman A.R."/>
        </authorList>
    </citation>
    <scope>NUCLEOTIDE SEQUENCE</scope>
    <source>
        <strain evidence="5">PS9179</strain>
        <tissue evidence="5">Whole animal</tissue>
    </source>
</reference>
<feature type="transmembrane region" description="Helical" evidence="3">
    <location>
        <begin position="809"/>
        <end position="831"/>
    </location>
</feature>
<keyword evidence="6" id="KW-1185">Reference proteome</keyword>
<dbReference type="Pfam" id="PF07690">
    <property type="entry name" value="MFS_1"/>
    <property type="match status" value="2"/>
</dbReference>
<organism evidence="5 6">
    <name type="scientific">Steinernema hermaphroditum</name>
    <dbReference type="NCBI Taxonomy" id="289476"/>
    <lineage>
        <taxon>Eukaryota</taxon>
        <taxon>Metazoa</taxon>
        <taxon>Ecdysozoa</taxon>
        <taxon>Nematoda</taxon>
        <taxon>Chromadorea</taxon>
        <taxon>Rhabditida</taxon>
        <taxon>Tylenchina</taxon>
        <taxon>Panagrolaimomorpha</taxon>
        <taxon>Strongyloidoidea</taxon>
        <taxon>Steinernematidae</taxon>
        <taxon>Steinernema</taxon>
    </lineage>
</organism>
<feature type="domain" description="Major facilitator superfamily (MFS) profile" evidence="4">
    <location>
        <begin position="405"/>
        <end position="835"/>
    </location>
</feature>
<feature type="compositionally biased region" description="Polar residues" evidence="2">
    <location>
        <begin position="838"/>
        <end position="847"/>
    </location>
</feature>
<protein>
    <recommendedName>
        <fullName evidence="4">Major facilitator superfamily (MFS) profile domain-containing protein</fullName>
    </recommendedName>
</protein>
<feature type="transmembrane region" description="Helical" evidence="3">
    <location>
        <begin position="369"/>
        <end position="390"/>
    </location>
</feature>
<feature type="transmembrane region" description="Helical" evidence="3">
    <location>
        <begin position="336"/>
        <end position="357"/>
    </location>
</feature>
<evidence type="ECO:0000256" key="1">
    <source>
        <dbReference type="ARBA" id="ARBA00004141"/>
    </source>
</evidence>
<dbReference type="AlphaFoldDB" id="A0AA39INH0"/>
<feature type="region of interest" description="Disordered" evidence="2">
    <location>
        <begin position="838"/>
        <end position="870"/>
    </location>
</feature>
<feature type="compositionally biased region" description="Basic and acidic residues" evidence="2">
    <location>
        <begin position="857"/>
        <end position="870"/>
    </location>
</feature>
<name>A0AA39INH0_9BILA</name>
<comment type="subcellular location">
    <subcellularLocation>
        <location evidence="1">Membrane</location>
        <topology evidence="1">Multi-pass membrane protein</topology>
    </subcellularLocation>
</comment>
<dbReference type="GO" id="GO:0022857">
    <property type="term" value="F:transmembrane transporter activity"/>
    <property type="evidence" value="ECO:0007669"/>
    <property type="project" value="InterPro"/>
</dbReference>
<keyword evidence="3" id="KW-0472">Membrane</keyword>
<dbReference type="SUPFAM" id="SSF103473">
    <property type="entry name" value="MFS general substrate transporter"/>
    <property type="match status" value="2"/>
</dbReference>
<feature type="transmembrane region" description="Helical" evidence="3">
    <location>
        <begin position="420"/>
        <end position="445"/>
    </location>
</feature>
<feature type="transmembrane region" description="Helical" evidence="3">
    <location>
        <begin position="276"/>
        <end position="297"/>
    </location>
</feature>
<feature type="transmembrane region" description="Helical" evidence="3">
    <location>
        <begin position="743"/>
        <end position="764"/>
    </location>
</feature>
<comment type="caution">
    <text evidence="5">The sequence shown here is derived from an EMBL/GenBank/DDBJ whole genome shotgun (WGS) entry which is preliminary data.</text>
</comment>
<dbReference type="InterPro" id="IPR011701">
    <property type="entry name" value="MFS"/>
</dbReference>
<dbReference type="InterPro" id="IPR036259">
    <property type="entry name" value="MFS_trans_sf"/>
</dbReference>
<feature type="transmembrane region" description="Helical" evidence="3">
    <location>
        <begin position="716"/>
        <end position="737"/>
    </location>
</feature>
<feature type="transmembrane region" description="Helical" evidence="3">
    <location>
        <begin position="584"/>
        <end position="604"/>
    </location>
</feature>
<dbReference type="Gene3D" id="1.20.1250.20">
    <property type="entry name" value="MFS general substrate transporter like domains"/>
    <property type="match status" value="5"/>
</dbReference>
<sequence>MVATGTSGMFGDSTRYAVMAVSILCLTVIISNSLALNFTIICMSDGNPNSTYAYSEDQKGWLFSATAMGTLIGTIPISTLTTVLGMRITFCGYCVVSAVATLLVPLAANFGFGWVFTMRVLQFAPIFTMPVSGALCVSSLGWPAVYYLQGVLTVAATILFYVFYRDSPRMHKSVSGKELSKIERGKTSIGHKEAVPYKAILTSLPIWGVWISNIGGHLGFQILLQYGPTYLNKVLRYEIESTGFATAVPYVASTLVKVVAGPFSDRATCISEKARMNIFTVISQGCMALCFILLAVIPVDMSFFGWLAYTSAIAFSGLNAVGVVKCAQLVARHHAHFVMSVTSFIISAVILILPVMVRFMAPNNESSEWFLIFWVVAAVVLITTGIFVIVSDASPALWTKSASVLMTSQSTGMFGDSTRYAVMAVSILCLTAIISNSLALNFTIICMNDGNPNSTYAYSEDQKSWLFSATAIGSLLGTIPISVLTTMLGMRMVFCVYCVISAIATLLTPLAAATGFEWVFVMRVLQGIAVAMSFPALGGITAQWSTLKGSGMYISVLSCHLQFGPIFTMPVSGALCVSSLGWPAVYYLQGVLTVAATILFYVFYRDSPRMHKSVSGKELSKIERGKTSTGHKEAVPYRDIVKSLPIWGVWISTIGGQMGFQILLQYGPTYLNKVLNYKIESTGFATAIPFVASTVVKVVAGPFSDYATCISEKARMITFAIISQGCMALCFVFLAIIPVEMSFIGWLAYTSAISFSGLNAVGVVKCSQLVARHHNHFIMAVMSFIISANILILPRMVRFIAPNNSSSEWSLVFWVVATIIFVTTAIFVVVADAAPAPWTQSASSNKTNPEDPQDPARIGESEPRKPEFVE</sequence>
<keyword evidence="3" id="KW-1133">Transmembrane helix</keyword>
<evidence type="ECO:0000313" key="6">
    <source>
        <dbReference type="Proteomes" id="UP001175271"/>
    </source>
</evidence>
<dbReference type="Proteomes" id="UP001175271">
    <property type="component" value="Unassembled WGS sequence"/>
</dbReference>
<feature type="transmembrane region" description="Helical" evidence="3">
    <location>
        <begin position="644"/>
        <end position="664"/>
    </location>
</feature>
<feature type="transmembrane region" description="Helical" evidence="3">
    <location>
        <begin position="518"/>
        <end position="540"/>
    </location>
</feature>